<evidence type="ECO:0000313" key="2">
    <source>
        <dbReference type="Proteomes" id="UP000654370"/>
    </source>
</evidence>
<keyword evidence="2" id="KW-1185">Reference proteome</keyword>
<organism evidence="1 2">
    <name type="scientific">Mortierella isabellina</name>
    <name type="common">Filamentous fungus</name>
    <name type="synonym">Umbelopsis isabellina</name>
    <dbReference type="NCBI Taxonomy" id="91625"/>
    <lineage>
        <taxon>Eukaryota</taxon>
        <taxon>Fungi</taxon>
        <taxon>Fungi incertae sedis</taxon>
        <taxon>Mucoromycota</taxon>
        <taxon>Mucoromycotina</taxon>
        <taxon>Umbelopsidomycetes</taxon>
        <taxon>Umbelopsidales</taxon>
        <taxon>Umbelopsidaceae</taxon>
        <taxon>Umbelopsis</taxon>
    </lineage>
</organism>
<gene>
    <name evidence="1" type="ORF">INT43_002869</name>
</gene>
<reference evidence="1" key="1">
    <citation type="submission" date="2020-12" db="EMBL/GenBank/DDBJ databases">
        <title>Metabolic potential, ecology and presence of endohyphal bacteria is reflected in genomic diversity of Mucoromycotina.</title>
        <authorList>
            <person name="Muszewska A."/>
            <person name="Okrasinska A."/>
            <person name="Steczkiewicz K."/>
            <person name="Drgas O."/>
            <person name="Orlowska M."/>
            <person name="Perlinska-Lenart U."/>
            <person name="Aleksandrzak-Piekarczyk T."/>
            <person name="Szatraj K."/>
            <person name="Zielenkiewicz U."/>
            <person name="Pilsyk S."/>
            <person name="Malc E."/>
            <person name="Mieczkowski P."/>
            <person name="Kruszewska J.S."/>
            <person name="Biernat P."/>
            <person name="Pawlowska J."/>
        </authorList>
    </citation>
    <scope>NUCLEOTIDE SEQUENCE</scope>
    <source>
        <strain evidence="1">WA0000067209</strain>
    </source>
</reference>
<dbReference type="OrthoDB" id="2385908at2759"/>
<evidence type="ECO:0000313" key="1">
    <source>
        <dbReference type="EMBL" id="KAG2186431.1"/>
    </source>
</evidence>
<dbReference type="AlphaFoldDB" id="A0A8H7Q5Z9"/>
<comment type="caution">
    <text evidence="1">The sequence shown here is derived from an EMBL/GenBank/DDBJ whole genome shotgun (WGS) entry which is preliminary data.</text>
</comment>
<proteinExistence type="predicted"/>
<dbReference type="Proteomes" id="UP000654370">
    <property type="component" value="Unassembled WGS sequence"/>
</dbReference>
<accession>A0A8H7Q5Z9</accession>
<dbReference type="CDD" id="cd12148">
    <property type="entry name" value="fungal_TF_MHR"/>
    <property type="match status" value="1"/>
</dbReference>
<dbReference type="EMBL" id="JAEPQZ010000001">
    <property type="protein sequence ID" value="KAG2186431.1"/>
    <property type="molecule type" value="Genomic_DNA"/>
</dbReference>
<name>A0A8H7Q5Z9_MORIS</name>
<sequence length="353" mass="40887">MLIELRDYFIAAGTEMAQDMMLMEHPPLSFCILMLCLASAQMFLQKMRKAWLWACPARTYLQQHMSKYIDTSSGSHNRSNPEIETYKYALHFCEQLEFRLGAIMNEMATPNILNIDPRLTLPTKLEGDDEVEHVAFLQRLTWESLVAESKRWLTSYESINGSVKSVDWNAVNKVTKRYYDWYLHLPAALKIGEKPFDIDFDDISEDIAISVCIVQIMFYGEWMIVYSNFLSVKNILEDEEKLVESKKFAFLASRAIIKLAHHVSRHAVCRMEFFWVVYACEPLLYLLNANDKYIAEESRKSLEIAKDVLRVLLSSTNFSGEIGHHFNNSSQQNIAKNIAKEVAMMFSSYGLQY</sequence>
<protein>
    <submittedName>
        <fullName evidence="1">Uncharacterized protein</fullName>
    </submittedName>
</protein>